<dbReference type="InterPro" id="IPR000719">
    <property type="entry name" value="Prot_kinase_dom"/>
</dbReference>
<dbReference type="InterPro" id="IPR045269">
    <property type="entry name" value="Atg1-like"/>
</dbReference>
<comment type="caution">
    <text evidence="3">The sequence shown here is derived from an EMBL/GenBank/DDBJ whole genome shotgun (WGS) entry which is preliminary data.</text>
</comment>
<name>A0AAD8Y2N7_9STRA</name>
<accession>A0AAD8Y2N7</accession>
<evidence type="ECO:0000313" key="3">
    <source>
        <dbReference type="EMBL" id="KAK1738428.1"/>
    </source>
</evidence>
<keyword evidence="3" id="KW-0808">Transferase</keyword>
<organism evidence="3 4">
    <name type="scientific">Skeletonema marinoi</name>
    <dbReference type="NCBI Taxonomy" id="267567"/>
    <lineage>
        <taxon>Eukaryota</taxon>
        <taxon>Sar</taxon>
        <taxon>Stramenopiles</taxon>
        <taxon>Ochrophyta</taxon>
        <taxon>Bacillariophyta</taxon>
        <taxon>Coscinodiscophyceae</taxon>
        <taxon>Thalassiosirophycidae</taxon>
        <taxon>Thalassiosirales</taxon>
        <taxon>Skeletonemataceae</taxon>
        <taxon>Skeletonema</taxon>
        <taxon>Skeletonema marinoi-dohrnii complex</taxon>
    </lineage>
</organism>
<dbReference type="GO" id="GO:0005524">
    <property type="term" value="F:ATP binding"/>
    <property type="evidence" value="ECO:0007669"/>
    <property type="project" value="UniProtKB-UniRule"/>
</dbReference>
<dbReference type="Pfam" id="PF00069">
    <property type="entry name" value="Pkinase"/>
    <property type="match status" value="1"/>
</dbReference>
<dbReference type="PROSITE" id="PS00107">
    <property type="entry name" value="PROTEIN_KINASE_ATP"/>
    <property type="match status" value="1"/>
</dbReference>
<evidence type="ECO:0000256" key="1">
    <source>
        <dbReference type="PROSITE-ProRule" id="PRU10141"/>
    </source>
</evidence>
<keyword evidence="1" id="KW-0067">ATP-binding</keyword>
<protein>
    <submittedName>
        <fullName evidence="3">Serine/threonine-protein kinase</fullName>
        <ecNumber evidence="3">2.7.11.-</ecNumber>
    </submittedName>
</protein>
<keyword evidence="3" id="KW-0418">Kinase</keyword>
<dbReference type="AlphaFoldDB" id="A0AAD8Y2N7"/>
<gene>
    <name evidence="3" type="ORF">QTG54_011097</name>
</gene>
<dbReference type="SUPFAM" id="SSF56112">
    <property type="entry name" value="Protein kinase-like (PK-like)"/>
    <property type="match status" value="1"/>
</dbReference>
<dbReference type="PANTHER" id="PTHR24348:SF68">
    <property type="entry name" value="SERINE_THREONINE-PROTEIN KINASE ATG1C"/>
    <property type="match status" value="1"/>
</dbReference>
<feature type="domain" description="Protein kinase" evidence="2">
    <location>
        <begin position="21"/>
        <end position="387"/>
    </location>
</feature>
<dbReference type="Gene3D" id="1.10.510.10">
    <property type="entry name" value="Transferase(Phosphotransferase) domain 1"/>
    <property type="match status" value="1"/>
</dbReference>
<dbReference type="InterPro" id="IPR011009">
    <property type="entry name" value="Kinase-like_dom_sf"/>
</dbReference>
<dbReference type="EMBL" id="JATAAI010000021">
    <property type="protein sequence ID" value="KAK1738428.1"/>
    <property type="molecule type" value="Genomic_DNA"/>
</dbReference>
<evidence type="ECO:0000259" key="2">
    <source>
        <dbReference type="PROSITE" id="PS50011"/>
    </source>
</evidence>
<feature type="binding site" evidence="1">
    <location>
        <position position="60"/>
    </location>
    <ligand>
        <name>ATP</name>
        <dbReference type="ChEBI" id="CHEBI:30616"/>
    </ligand>
</feature>
<keyword evidence="1" id="KW-0547">Nucleotide-binding</keyword>
<dbReference type="EC" id="2.7.11.-" evidence="3"/>
<dbReference type="GO" id="GO:0005737">
    <property type="term" value="C:cytoplasm"/>
    <property type="evidence" value="ECO:0007669"/>
    <property type="project" value="TreeGrafter"/>
</dbReference>
<dbReference type="GO" id="GO:0010506">
    <property type="term" value="P:regulation of autophagy"/>
    <property type="evidence" value="ECO:0007669"/>
    <property type="project" value="InterPro"/>
</dbReference>
<dbReference type="PROSITE" id="PS50011">
    <property type="entry name" value="PROTEIN_KINASE_DOM"/>
    <property type="match status" value="1"/>
</dbReference>
<dbReference type="Proteomes" id="UP001224775">
    <property type="component" value="Unassembled WGS sequence"/>
</dbReference>
<keyword evidence="4" id="KW-1185">Reference proteome</keyword>
<dbReference type="PANTHER" id="PTHR24348">
    <property type="entry name" value="SERINE/THREONINE-PROTEIN KINASE UNC-51-RELATED"/>
    <property type="match status" value="1"/>
</dbReference>
<evidence type="ECO:0000313" key="4">
    <source>
        <dbReference type="Proteomes" id="UP001224775"/>
    </source>
</evidence>
<reference evidence="3" key="1">
    <citation type="submission" date="2023-06" db="EMBL/GenBank/DDBJ databases">
        <title>Survivors Of The Sea: Transcriptome response of Skeletonema marinoi to long-term dormancy.</title>
        <authorList>
            <person name="Pinder M.I.M."/>
            <person name="Kourtchenko O."/>
            <person name="Robertson E.K."/>
            <person name="Larsson T."/>
            <person name="Maumus F."/>
            <person name="Osuna-Cruz C.M."/>
            <person name="Vancaester E."/>
            <person name="Stenow R."/>
            <person name="Vandepoele K."/>
            <person name="Ploug H."/>
            <person name="Bruchert V."/>
            <person name="Godhe A."/>
            <person name="Topel M."/>
        </authorList>
    </citation>
    <scope>NUCLEOTIDE SEQUENCE</scope>
    <source>
        <strain evidence="3">R05AC</strain>
    </source>
</reference>
<sequence>MAATSPPPPPQIWPKECAQIYSPVRVIGRGGFAEVWMAKRKGSNSDSDGDIHVAVKVVGKDVYSRREVAILSELSQTPHPNIVRLLNDFKGEEDCGHHIVVMSLHRGPTLKHIIEKGGALGLKIAQTVSRQLTDAVAYLHGHAVIHRDIQPANLIISGAKLDDELWWSDKFDIDGKVLAHTKKCHLTLIDFGFARALAPEDITESKKLNEEAPAVTVGLAEESETSRGRTRRVIDDSVSRRKLRGLTPLGTRSYAAPEILTGIRKVSQSISSSFHRRQTRRKSESECISDYGMVADAYSVGTTISHMITGIPPNIDADEFLASKNHPLKKLARKMKKCFSDKDTKRAKQYRLRSDLPLDVNEVIRLLTHFDERRRCTVRYARSLPWIKGDEEDVVNGESTDTVNSFMNTGAPMVYLRCTEDV</sequence>
<dbReference type="InterPro" id="IPR017441">
    <property type="entry name" value="Protein_kinase_ATP_BS"/>
</dbReference>
<dbReference type="GO" id="GO:0004674">
    <property type="term" value="F:protein serine/threonine kinase activity"/>
    <property type="evidence" value="ECO:0007669"/>
    <property type="project" value="InterPro"/>
</dbReference>
<dbReference type="Gene3D" id="3.30.200.20">
    <property type="entry name" value="Phosphorylase Kinase, domain 1"/>
    <property type="match status" value="1"/>
</dbReference>
<proteinExistence type="predicted"/>